<evidence type="ECO:0000313" key="3">
    <source>
        <dbReference type="EMBL" id="RXG44500.1"/>
    </source>
</evidence>
<evidence type="ECO:0000259" key="1">
    <source>
        <dbReference type="Pfam" id="PF00190"/>
    </source>
</evidence>
<accession>A0A2J8BYV9</accession>
<organism evidence="3 5">
    <name type="scientific">Verticillium dahliae</name>
    <name type="common">Verticillium wilt</name>
    <dbReference type="NCBI Taxonomy" id="27337"/>
    <lineage>
        <taxon>Eukaryota</taxon>
        <taxon>Fungi</taxon>
        <taxon>Dikarya</taxon>
        <taxon>Ascomycota</taxon>
        <taxon>Pezizomycotina</taxon>
        <taxon>Sordariomycetes</taxon>
        <taxon>Hypocreomycetidae</taxon>
        <taxon>Glomerellales</taxon>
        <taxon>Plectosphaerellaceae</taxon>
        <taxon>Verticillium</taxon>
    </lineage>
</organism>
<comment type="caution">
    <text evidence="3">The sequence shown here is derived from an EMBL/GenBank/DDBJ whole genome shotgun (WGS) entry which is preliminary data.</text>
</comment>
<gene>
    <name evidence="2" type="ORF">BJF96_g6711</name>
    <name evidence="3" type="ORF">VDGE_30215</name>
</gene>
<dbReference type="Proteomes" id="UP000288725">
    <property type="component" value="Chromosome 4"/>
</dbReference>
<evidence type="ECO:0000313" key="4">
    <source>
        <dbReference type="Proteomes" id="UP000236305"/>
    </source>
</evidence>
<sequence>MRPRKVNNPYTPGYRGPYGRPGALRKMHWHPNAGEWSFLRGRARVTVFAAESMASIFDYGPATWTSCRRTWAISSRISRRGD</sequence>
<reference evidence="3 5" key="2">
    <citation type="submission" date="2018-12" db="EMBL/GenBank/DDBJ databases">
        <title>Genome of Verticillium dahliae isolate Getta Getta.</title>
        <authorList>
            <person name="Gardiner D.M."/>
        </authorList>
    </citation>
    <scope>NUCLEOTIDE SEQUENCE [LARGE SCALE GENOMIC DNA]</scope>
    <source>
        <strain evidence="3 5">Getta Getta</strain>
    </source>
</reference>
<reference evidence="2 4" key="1">
    <citation type="submission" date="2017-12" db="EMBL/GenBank/DDBJ databases">
        <title>Comparative genomics yields insights into virulence evolution of Verticillium dahliae.</title>
        <authorList>
            <person name="Fan R."/>
            <person name="Armitage A.D."/>
            <person name="Cascant-Lopez E."/>
            <person name="Sobczyk M."/>
            <person name="Cockerton H.M."/>
            <person name="Harrison R.J."/>
        </authorList>
    </citation>
    <scope>NUCLEOTIDE SEQUENCE [LARGE SCALE GENOMIC DNA]</scope>
    <source>
        <strain evidence="2 4">12008</strain>
    </source>
</reference>
<dbReference type="EMBL" id="RSDZ01000082">
    <property type="protein sequence ID" value="RXG44500.1"/>
    <property type="molecule type" value="Genomic_DNA"/>
</dbReference>
<protein>
    <recommendedName>
        <fullName evidence="1">Cupin type-1 domain-containing protein</fullName>
    </recommendedName>
</protein>
<dbReference type="EMBL" id="MPSH01000023">
    <property type="protein sequence ID" value="PNH29930.1"/>
    <property type="molecule type" value="Genomic_DNA"/>
</dbReference>
<dbReference type="Pfam" id="PF00190">
    <property type="entry name" value="Cupin_1"/>
    <property type="match status" value="1"/>
</dbReference>
<evidence type="ECO:0000313" key="2">
    <source>
        <dbReference type="EMBL" id="PNH29930.1"/>
    </source>
</evidence>
<dbReference type="Proteomes" id="UP000236305">
    <property type="component" value="Unassembled WGS sequence"/>
</dbReference>
<dbReference type="AlphaFoldDB" id="A0A2J8BYV9"/>
<dbReference type="InterPro" id="IPR006045">
    <property type="entry name" value="Cupin_1"/>
</dbReference>
<dbReference type="InterPro" id="IPR014710">
    <property type="entry name" value="RmlC-like_jellyroll"/>
</dbReference>
<name>A0A2J8BYV9_VERDA</name>
<evidence type="ECO:0000313" key="5">
    <source>
        <dbReference type="Proteomes" id="UP000288725"/>
    </source>
</evidence>
<dbReference type="Gene3D" id="2.60.120.10">
    <property type="entry name" value="Jelly Rolls"/>
    <property type="match status" value="1"/>
</dbReference>
<proteinExistence type="predicted"/>
<dbReference type="SUPFAM" id="SSF51182">
    <property type="entry name" value="RmlC-like cupins"/>
    <property type="match status" value="1"/>
</dbReference>
<dbReference type="InterPro" id="IPR011051">
    <property type="entry name" value="RmlC_Cupin_sf"/>
</dbReference>
<feature type="domain" description="Cupin type-1" evidence="1">
    <location>
        <begin position="18"/>
        <end position="51"/>
    </location>
</feature>